<dbReference type="Pfam" id="PF07730">
    <property type="entry name" value="HisKA_3"/>
    <property type="match status" value="1"/>
</dbReference>
<dbReference type="Gene3D" id="1.20.5.1930">
    <property type="match status" value="1"/>
</dbReference>
<dbReference type="Proteomes" id="UP000283255">
    <property type="component" value="Unassembled WGS sequence"/>
</dbReference>
<dbReference type="SUPFAM" id="SSF158472">
    <property type="entry name" value="HAMP domain-like"/>
    <property type="match status" value="1"/>
</dbReference>
<evidence type="ECO:0000256" key="12">
    <source>
        <dbReference type="ARBA" id="ARBA00023012"/>
    </source>
</evidence>
<evidence type="ECO:0000256" key="2">
    <source>
        <dbReference type="ARBA" id="ARBA00004429"/>
    </source>
</evidence>
<evidence type="ECO:0000256" key="13">
    <source>
        <dbReference type="ARBA" id="ARBA00023136"/>
    </source>
</evidence>
<evidence type="ECO:0000313" key="19">
    <source>
        <dbReference type="EMBL" id="RJG48484.1"/>
    </source>
</evidence>
<comment type="caution">
    <text evidence="19">The sequence shown here is derived from an EMBL/GenBank/DDBJ whole genome shotgun (WGS) entry which is preliminary data.</text>
</comment>
<dbReference type="InterPro" id="IPR036890">
    <property type="entry name" value="HATPase_C_sf"/>
</dbReference>
<comment type="catalytic activity">
    <reaction evidence="1 14">
        <text>ATP + protein L-histidine = ADP + protein N-phospho-L-histidine.</text>
        <dbReference type="EC" id="2.7.13.3"/>
    </reaction>
</comment>
<keyword evidence="20" id="KW-1185">Reference proteome</keyword>
<keyword evidence="8 14" id="KW-0547">Nucleotide-binding</keyword>
<evidence type="ECO:0000313" key="20">
    <source>
        <dbReference type="Proteomes" id="UP000283255"/>
    </source>
</evidence>
<dbReference type="InterPro" id="IPR011712">
    <property type="entry name" value="Sig_transdc_His_kin_sub3_dim/P"/>
</dbReference>
<sequence>MSRLKTYNRSATKSLRRALLIILTICLAQACLSLTLQSTNLNDAKLVNVAGSLRMQSYRLAHSLLSDDPLLEQQIVQFEDSLMGDNLQPVTNWHQPRHIQQDYNQLLQQWQHLKPLLHARKYQEYRLQVAEFVDQIDDMVLDLQQQSEFKVKLIFLFQSCSILSILFICLYLLQMMKTRIVTPLRQLIIAAKAIQNKQFDQAKVSASDQEIGQLCQAVAVMAQELKHLYLEMEQAVNEKTNALAKAHQNMSFLYQFSQQVSASDLSEPALNKLLNLCQEQLQVSAITLTLCRANEVSRTITVGPQPSQAEAACHTDATLTIGQRQLGQLAMHSQQALDNTVCNNLAFTLAQGLLNKENALQHQKLALMEERAIIARELHDSIAQALSYLRIQCTRLKRQVQQPHNDQALNAIAEEIDQGIAAAYLQLRELLSTFRLQIKEANLSEAIAVMLEQLQEQSASILQLEYQINDHDLKAEHHIHILQIIRESVLNAIKHANAAKILVVCQYQDSHNIAISISDDGQGFEGEQAKQGHYGLSILHERAQNLGGEINIEPRPNSGTLISLVFPYQQLEQ</sequence>
<dbReference type="GO" id="GO:0046983">
    <property type="term" value="F:protein dimerization activity"/>
    <property type="evidence" value="ECO:0007669"/>
    <property type="project" value="UniProtKB-UniRule"/>
</dbReference>
<keyword evidence="6 14" id="KW-0808">Transferase</keyword>
<dbReference type="AlphaFoldDB" id="A0A418YG20"/>
<dbReference type="EC" id="2.7.13.3" evidence="14"/>
<dbReference type="InterPro" id="IPR016380">
    <property type="entry name" value="Sig_transdc_His_kin_NarX/NarQ"/>
</dbReference>
<dbReference type="InterPro" id="IPR029095">
    <property type="entry name" value="NarX-like_N"/>
</dbReference>
<evidence type="ECO:0000256" key="4">
    <source>
        <dbReference type="ARBA" id="ARBA00022519"/>
    </source>
</evidence>
<proteinExistence type="predicted"/>
<dbReference type="Gene3D" id="3.30.565.10">
    <property type="entry name" value="Histidine kinase-like ATPase, C-terminal domain"/>
    <property type="match status" value="1"/>
</dbReference>
<dbReference type="InterPro" id="IPR050482">
    <property type="entry name" value="Sensor_HK_TwoCompSys"/>
</dbReference>
<keyword evidence="7 16" id="KW-0812">Transmembrane</keyword>
<feature type="domain" description="HAMP" evidence="18">
    <location>
        <begin position="178"/>
        <end position="230"/>
    </location>
</feature>
<dbReference type="SUPFAM" id="SSF55874">
    <property type="entry name" value="ATPase domain of HSP90 chaperone/DNA topoisomerase II/histidine kinase"/>
    <property type="match status" value="1"/>
</dbReference>
<dbReference type="PROSITE" id="PS50885">
    <property type="entry name" value="HAMP"/>
    <property type="match status" value="1"/>
</dbReference>
<dbReference type="GO" id="GO:0000155">
    <property type="term" value="F:phosphorelay sensor kinase activity"/>
    <property type="evidence" value="ECO:0007669"/>
    <property type="project" value="UniProtKB-UniRule"/>
</dbReference>
<dbReference type="PROSITE" id="PS50109">
    <property type="entry name" value="HIS_KIN"/>
    <property type="match status" value="1"/>
</dbReference>
<dbReference type="NCBIfam" id="NF008184">
    <property type="entry name" value="PRK10935.1"/>
    <property type="match status" value="1"/>
</dbReference>
<dbReference type="Pfam" id="PF00672">
    <property type="entry name" value="HAMP"/>
    <property type="match status" value="1"/>
</dbReference>
<dbReference type="SMART" id="SM00304">
    <property type="entry name" value="HAMP"/>
    <property type="match status" value="1"/>
</dbReference>
<dbReference type="Pfam" id="PF13675">
    <property type="entry name" value="PilJ"/>
    <property type="match status" value="1"/>
</dbReference>
<evidence type="ECO:0000256" key="16">
    <source>
        <dbReference type="SAM" id="Phobius"/>
    </source>
</evidence>
<dbReference type="InterPro" id="IPR003594">
    <property type="entry name" value="HATPase_dom"/>
</dbReference>
<dbReference type="InterPro" id="IPR003660">
    <property type="entry name" value="HAMP_dom"/>
</dbReference>
<dbReference type="EMBL" id="QZCH01000008">
    <property type="protein sequence ID" value="RJG48484.1"/>
    <property type="molecule type" value="Genomic_DNA"/>
</dbReference>
<dbReference type="PANTHER" id="PTHR24421">
    <property type="entry name" value="NITRATE/NITRITE SENSOR PROTEIN NARX-RELATED"/>
    <property type="match status" value="1"/>
</dbReference>
<feature type="transmembrane region" description="Helical" evidence="16">
    <location>
        <begin position="153"/>
        <end position="173"/>
    </location>
</feature>
<gene>
    <name evidence="19" type="primary">narQ</name>
    <name evidence="19" type="ORF">D1Z90_08305</name>
</gene>
<evidence type="ECO:0000256" key="5">
    <source>
        <dbReference type="ARBA" id="ARBA00022553"/>
    </source>
</evidence>
<evidence type="ECO:0000256" key="3">
    <source>
        <dbReference type="ARBA" id="ARBA00022475"/>
    </source>
</evidence>
<evidence type="ECO:0000259" key="17">
    <source>
        <dbReference type="PROSITE" id="PS50109"/>
    </source>
</evidence>
<evidence type="ECO:0000256" key="9">
    <source>
        <dbReference type="ARBA" id="ARBA00022777"/>
    </source>
</evidence>
<keyword evidence="15" id="KW-0175">Coiled coil</keyword>
<keyword evidence="3 14" id="KW-1003">Cell membrane</keyword>
<name>A0A418YG20_9GAMM</name>
<reference evidence="19 20" key="2">
    <citation type="submission" date="2019-01" db="EMBL/GenBank/DDBJ databases">
        <title>Motilimonas pumilus sp. nov., isolated from the gut of sea cucumber (Apostichopus japonicus).</title>
        <authorList>
            <person name="Wang F.-Q."/>
            <person name="Ren L.-H."/>
            <person name="Lin Y.-W."/>
            <person name="Sun G.-H."/>
            <person name="Du Z.-J."/>
            <person name="Zhao J.-X."/>
            <person name="Liu X.-J."/>
            <person name="Liu L.-J."/>
        </authorList>
    </citation>
    <scope>NUCLEOTIDE SEQUENCE [LARGE SCALE GENOMIC DNA]</scope>
    <source>
        <strain evidence="19 20">PLHSC7-2</strain>
    </source>
</reference>
<dbReference type="Pfam" id="PF02518">
    <property type="entry name" value="HATPase_c"/>
    <property type="match status" value="1"/>
</dbReference>
<keyword evidence="9 14" id="KW-0418">Kinase</keyword>
<dbReference type="PROSITE" id="PS51257">
    <property type="entry name" value="PROKAR_LIPOPROTEIN"/>
    <property type="match status" value="1"/>
</dbReference>
<evidence type="ECO:0000256" key="1">
    <source>
        <dbReference type="ARBA" id="ARBA00000085"/>
    </source>
</evidence>
<dbReference type="GO" id="GO:0005524">
    <property type="term" value="F:ATP binding"/>
    <property type="evidence" value="ECO:0007669"/>
    <property type="project" value="UniProtKB-UniRule"/>
</dbReference>
<dbReference type="Gene3D" id="1.10.8.500">
    <property type="entry name" value="HAMP domain in histidine kinase"/>
    <property type="match status" value="1"/>
</dbReference>
<feature type="domain" description="Histidine kinase" evidence="17">
    <location>
        <begin position="373"/>
        <end position="570"/>
    </location>
</feature>
<evidence type="ECO:0000259" key="18">
    <source>
        <dbReference type="PROSITE" id="PS50885"/>
    </source>
</evidence>
<keyword evidence="5" id="KW-0597">Phosphoprotein</keyword>
<reference evidence="19 20" key="1">
    <citation type="submission" date="2018-09" db="EMBL/GenBank/DDBJ databases">
        <authorList>
            <person name="Wang F."/>
        </authorList>
    </citation>
    <scope>NUCLEOTIDE SEQUENCE [LARGE SCALE GENOMIC DNA]</scope>
    <source>
        <strain evidence="19 20">PLHSC7-2</strain>
    </source>
</reference>
<evidence type="ECO:0000256" key="6">
    <source>
        <dbReference type="ARBA" id="ARBA00022679"/>
    </source>
</evidence>
<dbReference type="PIRSF" id="PIRSF003167">
    <property type="entry name" value="STHK_NarX/NarQ"/>
    <property type="match status" value="1"/>
</dbReference>
<dbReference type="CDD" id="cd16917">
    <property type="entry name" value="HATPase_UhpB-NarQ-NarX-like"/>
    <property type="match status" value="1"/>
</dbReference>
<accession>A0A418YG20</accession>
<dbReference type="CDD" id="cd22899">
    <property type="entry name" value="NarQ_sensor"/>
    <property type="match status" value="1"/>
</dbReference>
<dbReference type="PANTHER" id="PTHR24421:SF10">
    <property type="entry name" value="NITRATE_NITRITE SENSOR PROTEIN NARQ"/>
    <property type="match status" value="1"/>
</dbReference>
<dbReference type="SMART" id="SM00387">
    <property type="entry name" value="HATPase_c"/>
    <property type="match status" value="1"/>
</dbReference>
<keyword evidence="12 14" id="KW-0902">Two-component regulatory system</keyword>
<dbReference type="CDD" id="cd06225">
    <property type="entry name" value="HAMP"/>
    <property type="match status" value="1"/>
</dbReference>
<dbReference type="Gene3D" id="1.20.120.960">
    <property type="entry name" value="Histidine kinase NarX, sensor domain"/>
    <property type="match status" value="1"/>
</dbReference>
<keyword evidence="10 14" id="KW-0067">ATP-binding</keyword>
<keyword evidence="13 14" id="KW-0472">Membrane</keyword>
<feature type="coiled-coil region" evidence="15">
    <location>
        <begin position="222"/>
        <end position="249"/>
    </location>
</feature>
<keyword evidence="4 14" id="KW-0997">Cell inner membrane</keyword>
<evidence type="ECO:0000256" key="15">
    <source>
        <dbReference type="SAM" id="Coils"/>
    </source>
</evidence>
<evidence type="ECO:0000256" key="11">
    <source>
        <dbReference type="ARBA" id="ARBA00022989"/>
    </source>
</evidence>
<organism evidence="19 20">
    <name type="scientific">Motilimonas pumila</name>
    <dbReference type="NCBI Taxonomy" id="2303987"/>
    <lineage>
        <taxon>Bacteria</taxon>
        <taxon>Pseudomonadati</taxon>
        <taxon>Pseudomonadota</taxon>
        <taxon>Gammaproteobacteria</taxon>
        <taxon>Alteromonadales</taxon>
        <taxon>Alteromonadales genera incertae sedis</taxon>
        <taxon>Motilimonas</taxon>
    </lineage>
</organism>
<evidence type="ECO:0000256" key="7">
    <source>
        <dbReference type="ARBA" id="ARBA00022692"/>
    </source>
</evidence>
<evidence type="ECO:0000256" key="10">
    <source>
        <dbReference type="ARBA" id="ARBA00022840"/>
    </source>
</evidence>
<dbReference type="InterPro" id="IPR005467">
    <property type="entry name" value="His_kinase_dom"/>
</dbReference>
<evidence type="ECO:0000256" key="8">
    <source>
        <dbReference type="ARBA" id="ARBA00022741"/>
    </source>
</evidence>
<protein>
    <recommendedName>
        <fullName evidence="14">Sensor protein</fullName>
        <ecNumber evidence="14">2.7.13.3</ecNumber>
    </recommendedName>
</protein>
<dbReference type="GO" id="GO:0005886">
    <property type="term" value="C:plasma membrane"/>
    <property type="evidence" value="ECO:0007669"/>
    <property type="project" value="UniProtKB-SubCell"/>
</dbReference>
<keyword evidence="11 16" id="KW-1133">Transmembrane helix</keyword>
<evidence type="ECO:0000256" key="14">
    <source>
        <dbReference type="PIRNR" id="PIRNR003167"/>
    </source>
</evidence>
<dbReference type="InterPro" id="IPR042295">
    <property type="entry name" value="NarX-like_N_sf"/>
</dbReference>
<comment type="subcellular location">
    <subcellularLocation>
        <location evidence="2">Cell inner membrane</location>
        <topology evidence="2">Multi-pass membrane protein</topology>
    </subcellularLocation>
</comment>